<evidence type="ECO:0000313" key="2">
    <source>
        <dbReference type="EMBL" id="CAH1997734.1"/>
    </source>
</evidence>
<reference evidence="2" key="1">
    <citation type="submission" date="2022-03" db="EMBL/GenBank/DDBJ databases">
        <authorList>
            <person name="Sayadi A."/>
        </authorList>
    </citation>
    <scope>NUCLEOTIDE SEQUENCE</scope>
</reference>
<proteinExistence type="predicted"/>
<dbReference type="EMBL" id="CAKOFQ010007301">
    <property type="protein sequence ID" value="CAH1997734.1"/>
    <property type="molecule type" value="Genomic_DNA"/>
</dbReference>
<dbReference type="AlphaFoldDB" id="A0A9P0PXM2"/>
<protein>
    <submittedName>
        <fullName evidence="2">Uncharacterized protein</fullName>
    </submittedName>
</protein>
<gene>
    <name evidence="2" type="ORF">ACAOBT_LOCUS23929</name>
</gene>
<name>A0A9P0PXM2_ACAOB</name>
<evidence type="ECO:0000313" key="3">
    <source>
        <dbReference type="Proteomes" id="UP001152888"/>
    </source>
</evidence>
<keyword evidence="3" id="KW-1185">Reference proteome</keyword>
<feature type="region of interest" description="Disordered" evidence="1">
    <location>
        <begin position="1"/>
        <end position="75"/>
    </location>
</feature>
<organism evidence="2 3">
    <name type="scientific">Acanthoscelides obtectus</name>
    <name type="common">Bean weevil</name>
    <name type="synonym">Bruchus obtectus</name>
    <dbReference type="NCBI Taxonomy" id="200917"/>
    <lineage>
        <taxon>Eukaryota</taxon>
        <taxon>Metazoa</taxon>
        <taxon>Ecdysozoa</taxon>
        <taxon>Arthropoda</taxon>
        <taxon>Hexapoda</taxon>
        <taxon>Insecta</taxon>
        <taxon>Pterygota</taxon>
        <taxon>Neoptera</taxon>
        <taxon>Endopterygota</taxon>
        <taxon>Coleoptera</taxon>
        <taxon>Polyphaga</taxon>
        <taxon>Cucujiformia</taxon>
        <taxon>Chrysomeloidea</taxon>
        <taxon>Chrysomelidae</taxon>
        <taxon>Bruchinae</taxon>
        <taxon>Bruchini</taxon>
        <taxon>Acanthoscelides</taxon>
    </lineage>
</organism>
<sequence length="75" mass="8146">MQKSGQELKHQKPKPSKNLNSKRLPRTTPALQTLATTRSPAPTVLGQKEPAIDAQETGHADLESQASASERKSSR</sequence>
<comment type="caution">
    <text evidence="2">The sequence shown here is derived from an EMBL/GenBank/DDBJ whole genome shotgun (WGS) entry which is preliminary data.</text>
</comment>
<accession>A0A9P0PXM2</accession>
<dbReference type="Proteomes" id="UP001152888">
    <property type="component" value="Unassembled WGS sequence"/>
</dbReference>
<evidence type="ECO:0000256" key="1">
    <source>
        <dbReference type="SAM" id="MobiDB-lite"/>
    </source>
</evidence>
<feature type="compositionally biased region" description="Polar residues" evidence="1">
    <location>
        <begin position="29"/>
        <end position="40"/>
    </location>
</feature>
<feature type="compositionally biased region" description="Basic and acidic residues" evidence="1">
    <location>
        <begin position="1"/>
        <end position="10"/>
    </location>
</feature>